<dbReference type="SMART" id="SM00382">
    <property type="entry name" value="AAA"/>
    <property type="match status" value="1"/>
</dbReference>
<dbReference type="InterPro" id="IPR017871">
    <property type="entry name" value="ABC_transporter-like_CS"/>
</dbReference>
<proteinExistence type="inferred from homology"/>
<gene>
    <name evidence="7" type="ORF">A5CPEGH6_23360</name>
</gene>
<dbReference type="GO" id="GO:0005524">
    <property type="term" value="F:ATP binding"/>
    <property type="evidence" value="ECO:0007669"/>
    <property type="project" value="UniProtKB-KW"/>
</dbReference>
<dbReference type="InterPro" id="IPR003439">
    <property type="entry name" value="ABC_transporter-like_ATP-bd"/>
</dbReference>
<reference evidence="8" key="1">
    <citation type="submission" date="2019-06" db="EMBL/GenBank/DDBJ databases">
        <title>Alistipes onderdonkii subsp. vulgaris subsp. nov., Alistipes dispar sp. nov. and Alistipes communis sp. nov., isolated from human faeces, and creation of Alistipes onderdonkii subsp. onderdonkii subsp. nov.</title>
        <authorList>
            <person name="Sakamoto M."/>
            <person name="Ikeyama N."/>
            <person name="Ogata Y."/>
            <person name="Suda W."/>
            <person name="Iino T."/>
            <person name="Hattori M."/>
            <person name="Ohkuma M."/>
        </authorList>
    </citation>
    <scope>NUCLEOTIDE SEQUENCE [LARGE SCALE GENOMIC DNA]</scope>
    <source>
        <strain evidence="8">5CPEGH6</strain>
    </source>
</reference>
<dbReference type="InterPro" id="IPR003593">
    <property type="entry name" value="AAA+_ATPase"/>
</dbReference>
<dbReference type="Gene3D" id="3.40.50.300">
    <property type="entry name" value="P-loop containing nucleotide triphosphate hydrolases"/>
    <property type="match status" value="1"/>
</dbReference>
<dbReference type="PROSITE" id="PS00211">
    <property type="entry name" value="ABC_TRANSPORTER_1"/>
    <property type="match status" value="1"/>
</dbReference>
<keyword evidence="8" id="KW-1185">Reference proteome</keyword>
<dbReference type="GeneID" id="98674319"/>
<dbReference type="CDD" id="cd03230">
    <property type="entry name" value="ABC_DR_subfamily_A"/>
    <property type="match status" value="1"/>
</dbReference>
<organism evidence="7 8">
    <name type="scientific">Alistipes dispar</name>
    <dbReference type="NCBI Taxonomy" id="2585119"/>
    <lineage>
        <taxon>Bacteria</taxon>
        <taxon>Pseudomonadati</taxon>
        <taxon>Bacteroidota</taxon>
        <taxon>Bacteroidia</taxon>
        <taxon>Bacteroidales</taxon>
        <taxon>Rikenellaceae</taxon>
        <taxon>Alistipes</taxon>
    </lineage>
</organism>
<dbReference type="PANTHER" id="PTHR42711:SF5">
    <property type="entry name" value="ABC TRANSPORTER ATP-BINDING PROTEIN NATA"/>
    <property type="match status" value="1"/>
</dbReference>
<dbReference type="InterPro" id="IPR027417">
    <property type="entry name" value="P-loop_NTPase"/>
</dbReference>
<dbReference type="RefSeq" id="WP_141429835.1">
    <property type="nucleotide sequence ID" value="NZ_AP019736.1"/>
</dbReference>
<dbReference type="EMBL" id="AP019736">
    <property type="protein sequence ID" value="BBL07698.1"/>
    <property type="molecule type" value="Genomic_DNA"/>
</dbReference>
<dbReference type="InterPro" id="IPR050763">
    <property type="entry name" value="ABC_transporter_ATP-binding"/>
</dbReference>
<dbReference type="PANTHER" id="PTHR42711">
    <property type="entry name" value="ABC TRANSPORTER ATP-BINDING PROTEIN"/>
    <property type="match status" value="1"/>
</dbReference>
<protein>
    <recommendedName>
        <fullName evidence="6">ABC transporter domain-containing protein</fullName>
    </recommendedName>
</protein>
<dbReference type="KEGG" id="ada:A5CPEGH6_23360"/>
<evidence type="ECO:0000259" key="6">
    <source>
        <dbReference type="PROSITE" id="PS50893"/>
    </source>
</evidence>
<evidence type="ECO:0000256" key="4">
    <source>
        <dbReference type="ARBA" id="ARBA00022741"/>
    </source>
</evidence>
<evidence type="ECO:0000256" key="5">
    <source>
        <dbReference type="ARBA" id="ARBA00022840"/>
    </source>
</evidence>
<evidence type="ECO:0000256" key="3">
    <source>
        <dbReference type="ARBA" id="ARBA00022458"/>
    </source>
</evidence>
<accession>A0A4Y1X5U5</accession>
<dbReference type="Pfam" id="PF00005">
    <property type="entry name" value="ABC_tran"/>
    <property type="match status" value="1"/>
</dbReference>
<evidence type="ECO:0000256" key="2">
    <source>
        <dbReference type="ARBA" id="ARBA00022448"/>
    </source>
</evidence>
<dbReference type="SUPFAM" id="SSF52540">
    <property type="entry name" value="P-loop containing nucleoside triphosphate hydrolases"/>
    <property type="match status" value="1"/>
</dbReference>
<dbReference type="OrthoDB" id="9801987at2"/>
<evidence type="ECO:0000313" key="7">
    <source>
        <dbReference type="EMBL" id="BBL07698.1"/>
    </source>
</evidence>
<sequence length="303" mass="33272">METAITVEGLTKRYGTLTALDGVSFGVARGELFGLIGPDGAGKTTLFRLLATLIVPDGGRAAVDGFDIVSGYREIRRRVGYMPGRFSLYPDLSVEENLGFFAALFGVDRRANADLIAPIYRQIEPFRTRRAGKLSGGMKQKLALCCALIHRPSVLFLDEPTTGVDAVSRSEFWDMLSDLKRRGISMLVSTPYMDEARRCDRIALCDRGRLLGVDTPQGIVRGFGGRLYALSGGEMYGLLVAARREPGVEECYPFGEAHHLVAGPDFDPEGFVRRLAGQGFRGVVLRPAEPGIEDVFIKRMHHE</sequence>
<keyword evidence="4" id="KW-0547">Nucleotide-binding</keyword>
<feature type="domain" description="ABC transporter" evidence="6">
    <location>
        <begin position="5"/>
        <end position="232"/>
    </location>
</feature>
<dbReference type="Proteomes" id="UP000319374">
    <property type="component" value="Chromosome"/>
</dbReference>
<name>A0A4Y1X5U5_9BACT</name>
<evidence type="ECO:0000313" key="8">
    <source>
        <dbReference type="Proteomes" id="UP000319374"/>
    </source>
</evidence>
<dbReference type="PROSITE" id="PS50893">
    <property type="entry name" value="ABC_TRANSPORTER_2"/>
    <property type="match status" value="1"/>
</dbReference>
<dbReference type="GO" id="GO:0016887">
    <property type="term" value="F:ATP hydrolysis activity"/>
    <property type="evidence" value="ECO:0007669"/>
    <property type="project" value="InterPro"/>
</dbReference>
<evidence type="ECO:0000256" key="1">
    <source>
        <dbReference type="ARBA" id="ARBA00005417"/>
    </source>
</evidence>
<comment type="similarity">
    <text evidence="1">Belongs to the ABC transporter superfamily.</text>
</comment>
<keyword evidence="2" id="KW-0813">Transport</keyword>
<keyword evidence="3" id="KW-0536">Nodulation</keyword>
<dbReference type="AlphaFoldDB" id="A0A4Y1X5U5"/>
<keyword evidence="5" id="KW-0067">ATP-binding</keyword>